<comment type="similarity">
    <text evidence="1">In the N-terminal section; belongs to the CRISPR-associated nuclease Cas3-HD family.</text>
</comment>
<keyword evidence="5" id="KW-0547">Nucleotide-binding</keyword>
<dbReference type="Pfam" id="PF00270">
    <property type="entry name" value="DEAD"/>
    <property type="match status" value="1"/>
</dbReference>
<dbReference type="CDD" id="cd17930">
    <property type="entry name" value="DEXHc_cas3"/>
    <property type="match status" value="1"/>
</dbReference>
<evidence type="ECO:0000256" key="9">
    <source>
        <dbReference type="ARBA" id="ARBA00023118"/>
    </source>
</evidence>
<sequence length="813" mass="92547">MRSIAHIRQSDGKIQTVEEHSHSVRQIAEWIGDKIGVKHIAGLAGLLHDAGKFSVKFVNYILTASRNPDNPPKRGSVDHSTAGGQLLDRFVKAGPRDKNLYLLAEIVCNAIISHHAYLHDYISPEAESPYLTRIQEKHIDDLDAITDGFHKLVMDREHFRQYVESAAQELAVFLTKPSSEDGRSRLMFLTKYVFSALIDADRTDTRLFEENKTWSPATDTKDLFANYYEKLLIKLSELNKDSEDISPVNHYRRLMSDSCDNFAEQPSDIYKLSIPTGGGKTLASLRYGLKHALNRHKERVIYIVPYTTIIEQNAEEVRQILQDDERVLEHHSNVVDDPDHTYDDEWADGLVNVNQKLKLAKDNWDAPIIFTTMVQFLNVFYAHGSRNIRRLHNLSRSVIVFDEVQKVPVHCVSLFNRALNFLKDFGDSSIVLCTATQPALDYVEHKLNIPAKADMIPRTKDITCAFKRVNVIDRASQETFDTEKLASFVREQVEKQSNVLVILNTRTVVKKLYEQLKELLADDECSIYHLSTSMCAAHRADKLQEIRRRLERNEKLVCVSTQLIEAGVDISFNCVIRSLAGLDSIAQAAGRCNRHGKDPLRPVYIIDHAEENLDRLPEIKIGKSLTRAMLVDMKRDPSAYCGDIFSDAAISRYFADFYQHFRLQLNYFIPPLHRDMISLLISDDGPDSLVQAYVRNKGGRPTLFSLNSMRTAAQHFQVIDSPTTAVLVPYGEEGSEIIARFNGETSLADLSNLMRRAQRYTVNLYKHELDRLTKHDGVISLMDGKVYALMETAYNHEYGVSPDNDGEWGLYLL</sequence>
<feature type="domain" description="Helicase C-terminal" evidence="11">
    <location>
        <begin position="481"/>
        <end position="638"/>
    </location>
</feature>
<dbReference type="PROSITE" id="PS51192">
    <property type="entry name" value="HELICASE_ATP_BIND_1"/>
    <property type="match status" value="1"/>
</dbReference>
<dbReference type="NCBIfam" id="TIGR01596">
    <property type="entry name" value="cas3_HD"/>
    <property type="match status" value="1"/>
</dbReference>
<dbReference type="Gene3D" id="1.10.3210.30">
    <property type="match status" value="1"/>
</dbReference>
<evidence type="ECO:0000313" key="14">
    <source>
        <dbReference type="Proteomes" id="UP000681526"/>
    </source>
</evidence>
<gene>
    <name evidence="13" type="primary">txxe 1033-cas3</name>
    <name evidence="13" type="ORF">TXXE_05340</name>
</gene>
<dbReference type="PANTHER" id="PTHR47962">
    <property type="entry name" value="ATP-DEPENDENT HELICASE LHR-RELATED-RELATED"/>
    <property type="match status" value="1"/>
</dbReference>
<dbReference type="InterPro" id="IPR006483">
    <property type="entry name" value="CRISPR-assoc_Cas3_HD"/>
</dbReference>
<evidence type="ECO:0000256" key="5">
    <source>
        <dbReference type="ARBA" id="ARBA00022741"/>
    </source>
</evidence>
<evidence type="ECO:0000256" key="2">
    <source>
        <dbReference type="ARBA" id="ARBA00009046"/>
    </source>
</evidence>
<dbReference type="PANTHER" id="PTHR47962:SF5">
    <property type="entry name" value="ATP-DEPENDENT HELICASE LHR-RELATED"/>
    <property type="match status" value="1"/>
</dbReference>
<dbReference type="InterPro" id="IPR054712">
    <property type="entry name" value="Cas3-like_dom"/>
</dbReference>
<evidence type="ECO:0000256" key="8">
    <source>
        <dbReference type="ARBA" id="ARBA00022840"/>
    </source>
</evidence>
<keyword evidence="7" id="KW-0347">Helicase</keyword>
<keyword evidence="8" id="KW-0067">ATP-binding</keyword>
<dbReference type="SUPFAM" id="SSF109604">
    <property type="entry name" value="HD-domain/PDEase-like"/>
    <property type="match status" value="1"/>
</dbReference>
<dbReference type="PROSITE" id="PS51194">
    <property type="entry name" value="HELICASE_CTER"/>
    <property type="match status" value="1"/>
</dbReference>
<dbReference type="InterPro" id="IPR001650">
    <property type="entry name" value="Helicase_C-like"/>
</dbReference>
<comment type="similarity">
    <text evidence="2">In the central section; belongs to the CRISPR-associated helicase Cas3 family.</text>
</comment>
<dbReference type="PROSITE" id="PS51643">
    <property type="entry name" value="HD_CAS3"/>
    <property type="match status" value="1"/>
</dbReference>
<dbReference type="InterPro" id="IPR014001">
    <property type="entry name" value="Helicase_ATP-bd"/>
</dbReference>
<dbReference type="Proteomes" id="UP000681526">
    <property type="component" value="Unassembled WGS sequence"/>
</dbReference>
<dbReference type="InterPro" id="IPR038257">
    <property type="entry name" value="CRISPR-assoc_Cas3_HD_sf"/>
</dbReference>
<protein>
    <submittedName>
        <fullName evidence="13">CRISPR-associated helicase cas3</fullName>
    </submittedName>
</protein>
<evidence type="ECO:0000313" key="13">
    <source>
        <dbReference type="EMBL" id="CAG5081699.1"/>
    </source>
</evidence>
<keyword evidence="3" id="KW-0540">Nuclease</keyword>
<keyword evidence="9" id="KW-0051">Antiviral defense</keyword>
<keyword evidence="4" id="KW-0479">Metal-binding</keyword>
<proteinExistence type="inferred from homology"/>
<dbReference type="Gene3D" id="3.40.50.300">
    <property type="entry name" value="P-loop containing nucleotide triphosphate hydrolases"/>
    <property type="match status" value="2"/>
</dbReference>
<evidence type="ECO:0000259" key="11">
    <source>
        <dbReference type="PROSITE" id="PS51194"/>
    </source>
</evidence>
<comment type="caution">
    <text evidence="13">The sequence shown here is derived from an EMBL/GenBank/DDBJ whole genome shotgun (WGS) entry which is preliminary data.</text>
</comment>
<organism evidence="13 14">
    <name type="scientific">Thermobacillus xylanilyticus</name>
    <dbReference type="NCBI Taxonomy" id="76633"/>
    <lineage>
        <taxon>Bacteria</taxon>
        <taxon>Bacillati</taxon>
        <taxon>Bacillota</taxon>
        <taxon>Bacilli</taxon>
        <taxon>Bacillales</taxon>
        <taxon>Paenibacillaceae</taxon>
        <taxon>Thermobacillus</taxon>
    </lineage>
</organism>
<evidence type="ECO:0000256" key="1">
    <source>
        <dbReference type="ARBA" id="ARBA00006847"/>
    </source>
</evidence>
<dbReference type="Pfam" id="PF22590">
    <property type="entry name" value="Cas3-like_C_2"/>
    <property type="match status" value="1"/>
</dbReference>
<dbReference type="InterPro" id="IPR052511">
    <property type="entry name" value="ATP-dep_Helicase"/>
</dbReference>
<keyword evidence="14" id="KW-1185">Reference proteome</keyword>
<evidence type="ECO:0000256" key="3">
    <source>
        <dbReference type="ARBA" id="ARBA00022722"/>
    </source>
</evidence>
<dbReference type="CDD" id="cd09641">
    <property type="entry name" value="Cas3''_I"/>
    <property type="match status" value="1"/>
</dbReference>
<evidence type="ECO:0000256" key="7">
    <source>
        <dbReference type="ARBA" id="ARBA00022806"/>
    </source>
</evidence>
<feature type="domain" description="Helicase ATP-binding" evidence="10">
    <location>
        <begin position="261"/>
        <end position="455"/>
    </location>
</feature>
<evidence type="ECO:0000256" key="4">
    <source>
        <dbReference type="ARBA" id="ARBA00022723"/>
    </source>
</evidence>
<name>A0ABN7RS61_THEXY</name>
<dbReference type="InterPro" id="IPR011545">
    <property type="entry name" value="DEAD/DEAH_box_helicase_dom"/>
</dbReference>
<dbReference type="NCBIfam" id="TIGR01587">
    <property type="entry name" value="cas3_core"/>
    <property type="match status" value="1"/>
</dbReference>
<dbReference type="InterPro" id="IPR006474">
    <property type="entry name" value="Helicase_Cas3_CRISPR-ass_core"/>
</dbReference>
<dbReference type="Pfam" id="PF01966">
    <property type="entry name" value="HD"/>
    <property type="match status" value="1"/>
</dbReference>
<dbReference type="InterPro" id="IPR006674">
    <property type="entry name" value="HD_domain"/>
</dbReference>
<evidence type="ECO:0000259" key="12">
    <source>
        <dbReference type="PROSITE" id="PS51643"/>
    </source>
</evidence>
<evidence type="ECO:0000259" key="10">
    <source>
        <dbReference type="PROSITE" id="PS51192"/>
    </source>
</evidence>
<accession>A0ABN7RS61</accession>
<dbReference type="SMART" id="SM00490">
    <property type="entry name" value="HELICc"/>
    <property type="match status" value="1"/>
</dbReference>
<dbReference type="EMBL" id="CAJRAY010000024">
    <property type="protein sequence ID" value="CAG5081699.1"/>
    <property type="molecule type" value="Genomic_DNA"/>
</dbReference>
<evidence type="ECO:0000256" key="6">
    <source>
        <dbReference type="ARBA" id="ARBA00022801"/>
    </source>
</evidence>
<dbReference type="InterPro" id="IPR027417">
    <property type="entry name" value="P-loop_NTPase"/>
</dbReference>
<dbReference type="SMART" id="SM00487">
    <property type="entry name" value="DEXDc"/>
    <property type="match status" value="1"/>
</dbReference>
<reference evidence="13 14" key="1">
    <citation type="submission" date="2021-04" db="EMBL/GenBank/DDBJ databases">
        <authorList>
            <person name="Rakotoarivonina H."/>
        </authorList>
    </citation>
    <scope>NUCLEOTIDE SEQUENCE [LARGE SCALE GENOMIC DNA]</scope>
    <source>
        <strain evidence="13 14">XE</strain>
    </source>
</reference>
<feature type="domain" description="HD Cas3-type" evidence="12">
    <location>
        <begin position="10"/>
        <end position="203"/>
    </location>
</feature>
<keyword evidence="6" id="KW-0378">Hydrolase</keyword>
<dbReference type="SUPFAM" id="SSF52540">
    <property type="entry name" value="P-loop containing nucleoside triphosphate hydrolases"/>
    <property type="match status" value="1"/>
</dbReference>